<proteinExistence type="predicted"/>
<dbReference type="InterPro" id="IPR004675">
    <property type="entry name" value="AhpD_core"/>
</dbReference>
<evidence type="ECO:0000313" key="3">
    <source>
        <dbReference type="Proteomes" id="UP000676386"/>
    </source>
</evidence>
<protein>
    <submittedName>
        <fullName evidence="2">Carboxymuconolactone decarboxylase family protein</fullName>
    </submittedName>
</protein>
<dbReference type="RefSeq" id="WP_211976062.1">
    <property type="nucleotide sequence ID" value="NZ_CBFHAM010000025.1"/>
</dbReference>
<evidence type="ECO:0000313" key="2">
    <source>
        <dbReference type="EMBL" id="MBS0030923.1"/>
    </source>
</evidence>
<dbReference type="Proteomes" id="UP000676386">
    <property type="component" value="Unassembled WGS sequence"/>
</dbReference>
<accession>A0ABS5J6S0</accession>
<dbReference type="NCBIfam" id="TIGR00778">
    <property type="entry name" value="ahpD_dom"/>
    <property type="match status" value="1"/>
</dbReference>
<keyword evidence="3" id="KW-1185">Reference proteome</keyword>
<dbReference type="Pfam" id="PF02627">
    <property type="entry name" value="CMD"/>
    <property type="match status" value="1"/>
</dbReference>
<dbReference type="Gene3D" id="1.20.1290.10">
    <property type="entry name" value="AhpD-like"/>
    <property type="match status" value="1"/>
</dbReference>
<dbReference type="EMBL" id="JAGTXB010000018">
    <property type="protein sequence ID" value="MBS0030923.1"/>
    <property type="molecule type" value="Genomic_DNA"/>
</dbReference>
<name>A0ABS5J6S0_9BACT</name>
<dbReference type="InterPro" id="IPR029032">
    <property type="entry name" value="AhpD-like"/>
</dbReference>
<organism evidence="2 3">
    <name type="scientific">Chitinophaga hostae</name>
    <dbReference type="NCBI Taxonomy" id="2831022"/>
    <lineage>
        <taxon>Bacteria</taxon>
        <taxon>Pseudomonadati</taxon>
        <taxon>Bacteroidota</taxon>
        <taxon>Chitinophagia</taxon>
        <taxon>Chitinophagales</taxon>
        <taxon>Chitinophagaceae</taxon>
        <taxon>Chitinophaga</taxon>
    </lineage>
</organism>
<evidence type="ECO:0000259" key="1">
    <source>
        <dbReference type="Pfam" id="PF02627"/>
    </source>
</evidence>
<dbReference type="PANTHER" id="PTHR35446:SF3">
    <property type="entry name" value="CMD DOMAIN-CONTAINING PROTEIN"/>
    <property type="match status" value="1"/>
</dbReference>
<sequence>MSTITALSLTDAPATARPVLEQVNRMLGRVPNMYGVMAHSPAVLEAYVQFSNALRRGSLGAPMAERIALAAAEYNGCSYCLSAHSHLGAKAGLSSTDLLEARNMQATDEKINAGLQFTKQLLAAPQSLSPNDVQTLRDAGYTDGETLEIIANVVRNIFTNYLNVVAGTEVDWPVIVKPLQSVPDESR</sequence>
<reference evidence="2 3" key="1">
    <citation type="submission" date="2021-04" db="EMBL/GenBank/DDBJ databases">
        <title>Chitinophaga sp. nov., isolated from the rhizosphere soil.</title>
        <authorList>
            <person name="He S."/>
        </authorList>
    </citation>
    <scope>NUCLEOTIDE SEQUENCE [LARGE SCALE GENOMIC DNA]</scope>
    <source>
        <strain evidence="2 3">2R12</strain>
    </source>
</reference>
<dbReference type="SUPFAM" id="SSF69118">
    <property type="entry name" value="AhpD-like"/>
    <property type="match status" value="1"/>
</dbReference>
<comment type="caution">
    <text evidence="2">The sequence shown here is derived from an EMBL/GenBank/DDBJ whole genome shotgun (WGS) entry which is preliminary data.</text>
</comment>
<feature type="domain" description="Carboxymuconolactone decarboxylase-like" evidence="1">
    <location>
        <begin position="41"/>
        <end position="110"/>
    </location>
</feature>
<dbReference type="PANTHER" id="PTHR35446">
    <property type="entry name" value="SI:CH211-175M2.5"/>
    <property type="match status" value="1"/>
</dbReference>
<gene>
    <name evidence="2" type="ORF">KE626_26595</name>
</gene>
<dbReference type="InterPro" id="IPR003779">
    <property type="entry name" value="CMD-like"/>
</dbReference>